<dbReference type="AlphaFoldDB" id="A0A7E4V9Q0"/>
<protein>
    <submittedName>
        <fullName evidence="11">NADPH-dependent diflavin oxidoreductase 1</fullName>
    </submittedName>
</protein>
<dbReference type="InterPro" id="IPR023173">
    <property type="entry name" value="NADPH_Cyt_P450_Rdtase_alpha"/>
</dbReference>
<dbReference type="GO" id="GO:0010181">
    <property type="term" value="F:FMN binding"/>
    <property type="evidence" value="ECO:0007669"/>
    <property type="project" value="InterPro"/>
</dbReference>
<dbReference type="PROSITE" id="PS51384">
    <property type="entry name" value="FAD_FR"/>
    <property type="match status" value="1"/>
</dbReference>
<dbReference type="PRINTS" id="PR00371">
    <property type="entry name" value="FPNCR"/>
</dbReference>
<evidence type="ECO:0000259" key="8">
    <source>
        <dbReference type="PROSITE" id="PS50902"/>
    </source>
</evidence>
<keyword evidence="6" id="KW-0521">NADP</keyword>
<evidence type="ECO:0000256" key="3">
    <source>
        <dbReference type="ARBA" id="ARBA00022630"/>
    </source>
</evidence>
<evidence type="ECO:0000256" key="1">
    <source>
        <dbReference type="ARBA" id="ARBA00001917"/>
    </source>
</evidence>
<keyword evidence="5" id="KW-0274">FAD</keyword>
<dbReference type="SUPFAM" id="SSF52343">
    <property type="entry name" value="Ferredoxin reductase-like, C-terminal NADP-linked domain"/>
    <property type="match status" value="1"/>
</dbReference>
<sequence length="589" mass="66015">MPSTPLILYGTETGTARDSAEALVEALRICDLNPRLSGFDEIEFSSLPDEDIIVAVVATSGQGQVPSNMREFWRKMLARNLPANFFSKTKFAIAALGDSNYSEFNFAGKKFYRRMLGLGATELTPIVLCDDQHQNGADDGIEKFKIAVIDELLASKLYPEMVAFDSEKQLPPKYVIRYVDEVTAEEKEELAKAAEAASIGSDFFFLEVKHNERVTDEDHFQDTRLITFANDGHAYNPGDVAQVQPVNLSESVDLVLDSLKIDAQTLDREFYLEKSSPHGLLPPAHIIEYPTTLRKCFHNLFDIQGIPNRAFFKHLSRIATNPMEKERLIELADLNNLDDYLDYARQPRRSMAEVLRDFHATAPIIPIPRLFEMFPTIRTRSFSIASSHAASPQALQLLVARVEFKRRYRLPARFGLCSNFLARLSIGTRVAIRFKEGTMDFNTPQGVTKVCIATGTGVAPFRSVIAEAYANGDHMPIMLFFGCRGRALDYYFGDEWPNYSNAVVQPAFSRDSSKKVYVQDVLRENTALLGRFIGQNRVTFYVAGSSGQMPKDVRTALSDIVTNAGISSDGPGLVAKMELARLLQFETWF</sequence>
<evidence type="ECO:0000256" key="5">
    <source>
        <dbReference type="ARBA" id="ARBA00022827"/>
    </source>
</evidence>
<dbReference type="InterPro" id="IPR017927">
    <property type="entry name" value="FAD-bd_FR_type"/>
</dbReference>
<dbReference type="Gene3D" id="3.40.50.360">
    <property type="match status" value="1"/>
</dbReference>
<comment type="cofactor">
    <cofactor evidence="1">
        <name>FMN</name>
        <dbReference type="ChEBI" id="CHEBI:58210"/>
    </cofactor>
</comment>
<accession>A0A7E4V9Q0</accession>
<dbReference type="InterPro" id="IPR001094">
    <property type="entry name" value="Flavdoxin-like"/>
</dbReference>
<reference evidence="11" key="2">
    <citation type="submission" date="2020-10" db="UniProtKB">
        <authorList>
            <consortium name="WormBaseParasite"/>
        </authorList>
    </citation>
    <scope>IDENTIFICATION</scope>
</reference>
<dbReference type="Pfam" id="PF00175">
    <property type="entry name" value="NAD_binding_1"/>
    <property type="match status" value="1"/>
</dbReference>
<evidence type="ECO:0000259" key="9">
    <source>
        <dbReference type="PROSITE" id="PS51384"/>
    </source>
</evidence>
<dbReference type="GO" id="GO:0005829">
    <property type="term" value="C:cytosol"/>
    <property type="evidence" value="ECO:0007669"/>
    <property type="project" value="TreeGrafter"/>
</dbReference>
<dbReference type="GO" id="GO:0016491">
    <property type="term" value="F:oxidoreductase activity"/>
    <property type="evidence" value="ECO:0007669"/>
    <property type="project" value="UniProtKB-KW"/>
</dbReference>
<dbReference type="Pfam" id="PF00667">
    <property type="entry name" value="FAD_binding_1"/>
    <property type="match status" value="1"/>
</dbReference>
<dbReference type="SUPFAM" id="SSF52218">
    <property type="entry name" value="Flavoproteins"/>
    <property type="match status" value="1"/>
</dbReference>
<feature type="domain" description="Flavodoxin-like" evidence="8">
    <location>
        <begin position="5"/>
        <end position="149"/>
    </location>
</feature>
<dbReference type="Pfam" id="PF00258">
    <property type="entry name" value="Flavodoxin_1"/>
    <property type="match status" value="1"/>
</dbReference>
<evidence type="ECO:0000256" key="7">
    <source>
        <dbReference type="ARBA" id="ARBA00023002"/>
    </source>
</evidence>
<dbReference type="Gene3D" id="3.40.50.80">
    <property type="entry name" value="Nucleotide-binding domain of ferredoxin-NADP reductase (FNR) module"/>
    <property type="match status" value="1"/>
</dbReference>
<evidence type="ECO:0000256" key="4">
    <source>
        <dbReference type="ARBA" id="ARBA00022643"/>
    </source>
</evidence>
<evidence type="ECO:0000313" key="11">
    <source>
        <dbReference type="WBParaSite" id="Pan_g1783.t1"/>
    </source>
</evidence>
<dbReference type="InterPro" id="IPR001433">
    <property type="entry name" value="OxRdtase_FAD/NAD-bd"/>
</dbReference>
<dbReference type="InterPro" id="IPR029039">
    <property type="entry name" value="Flavoprotein-like_sf"/>
</dbReference>
<name>A0A7E4V9Q0_PANRE</name>
<dbReference type="GO" id="GO:0050660">
    <property type="term" value="F:flavin adenine dinucleotide binding"/>
    <property type="evidence" value="ECO:0007669"/>
    <property type="project" value="TreeGrafter"/>
</dbReference>
<dbReference type="SUPFAM" id="SSF63380">
    <property type="entry name" value="Riboflavin synthase domain-like"/>
    <property type="match status" value="1"/>
</dbReference>
<dbReference type="InterPro" id="IPR017938">
    <property type="entry name" value="Riboflavin_synthase-like_b-brl"/>
</dbReference>
<dbReference type="Gene3D" id="2.40.30.10">
    <property type="entry name" value="Translation factors"/>
    <property type="match status" value="1"/>
</dbReference>
<keyword evidence="7" id="KW-0560">Oxidoreductase</keyword>
<dbReference type="PROSITE" id="PS50902">
    <property type="entry name" value="FLAVODOXIN_LIKE"/>
    <property type="match status" value="1"/>
</dbReference>
<comment type="cofactor">
    <cofactor evidence="2">
        <name>FAD</name>
        <dbReference type="ChEBI" id="CHEBI:57692"/>
    </cofactor>
</comment>
<dbReference type="PANTHER" id="PTHR19384:SF10">
    <property type="entry name" value="NADPH-DEPENDENT DIFLAVIN OXIDOREDUCTASE 1"/>
    <property type="match status" value="1"/>
</dbReference>
<evidence type="ECO:0000256" key="6">
    <source>
        <dbReference type="ARBA" id="ARBA00022857"/>
    </source>
</evidence>
<keyword evidence="3" id="KW-0285">Flavoprotein</keyword>
<dbReference type="Proteomes" id="UP000492821">
    <property type="component" value="Unassembled WGS sequence"/>
</dbReference>
<dbReference type="InterPro" id="IPR003097">
    <property type="entry name" value="CysJ-like_FAD-binding"/>
</dbReference>
<organism evidence="10 11">
    <name type="scientific">Panagrellus redivivus</name>
    <name type="common">Microworm</name>
    <dbReference type="NCBI Taxonomy" id="6233"/>
    <lineage>
        <taxon>Eukaryota</taxon>
        <taxon>Metazoa</taxon>
        <taxon>Ecdysozoa</taxon>
        <taxon>Nematoda</taxon>
        <taxon>Chromadorea</taxon>
        <taxon>Rhabditida</taxon>
        <taxon>Tylenchina</taxon>
        <taxon>Panagrolaimomorpha</taxon>
        <taxon>Panagrolaimoidea</taxon>
        <taxon>Panagrolaimidae</taxon>
        <taxon>Panagrellus</taxon>
    </lineage>
</organism>
<reference evidence="10" key="1">
    <citation type="journal article" date="2013" name="Genetics">
        <title>The draft genome and transcriptome of Panagrellus redivivus are shaped by the harsh demands of a free-living lifestyle.</title>
        <authorList>
            <person name="Srinivasan J."/>
            <person name="Dillman A.R."/>
            <person name="Macchietto M.G."/>
            <person name="Heikkinen L."/>
            <person name="Lakso M."/>
            <person name="Fracchia K.M."/>
            <person name="Antoshechkin I."/>
            <person name="Mortazavi A."/>
            <person name="Wong G."/>
            <person name="Sternberg P.W."/>
        </authorList>
    </citation>
    <scope>NUCLEOTIDE SEQUENCE [LARGE SCALE GENOMIC DNA]</scope>
    <source>
        <strain evidence="10">MT8872</strain>
    </source>
</reference>
<feature type="domain" description="FAD-binding FR-type" evidence="9">
    <location>
        <begin position="201"/>
        <end position="444"/>
    </location>
</feature>
<keyword evidence="4" id="KW-0288">FMN</keyword>
<dbReference type="Gene3D" id="1.20.990.10">
    <property type="entry name" value="NADPH-cytochrome p450 Reductase, Chain A, domain 3"/>
    <property type="match status" value="1"/>
</dbReference>
<keyword evidence="10" id="KW-1185">Reference proteome</keyword>
<proteinExistence type="predicted"/>
<dbReference type="PANTHER" id="PTHR19384">
    <property type="entry name" value="NITRIC OXIDE SYNTHASE-RELATED"/>
    <property type="match status" value="1"/>
</dbReference>
<dbReference type="WBParaSite" id="Pan_g1783.t1">
    <property type="protein sequence ID" value="Pan_g1783.t1"/>
    <property type="gene ID" value="Pan_g1783"/>
</dbReference>
<evidence type="ECO:0000256" key="2">
    <source>
        <dbReference type="ARBA" id="ARBA00001974"/>
    </source>
</evidence>
<dbReference type="InterPro" id="IPR039261">
    <property type="entry name" value="FNR_nucleotide-bd"/>
</dbReference>
<dbReference type="PRINTS" id="PR00369">
    <property type="entry name" value="FLAVODOXIN"/>
</dbReference>
<dbReference type="InterPro" id="IPR008254">
    <property type="entry name" value="Flavodoxin/NO_synth"/>
</dbReference>
<evidence type="ECO:0000313" key="10">
    <source>
        <dbReference type="Proteomes" id="UP000492821"/>
    </source>
</evidence>
<dbReference type="InterPro" id="IPR001709">
    <property type="entry name" value="Flavoprot_Pyr_Nucl_cyt_Rdtase"/>
</dbReference>